<dbReference type="EMBL" id="GBHO01017724">
    <property type="protein sequence ID" value="JAG25880.1"/>
    <property type="molecule type" value="Transcribed_RNA"/>
</dbReference>
<dbReference type="PANTHER" id="PTHR23127:SF0">
    <property type="entry name" value="H_ACA RIBONUCLEOPROTEIN COMPLEX SUBUNIT DKC1"/>
    <property type="match status" value="1"/>
</dbReference>
<evidence type="ECO:0000313" key="5">
    <source>
        <dbReference type="EMBL" id="JAG25881.1"/>
    </source>
</evidence>
<feature type="domain" description="PUA" evidence="3">
    <location>
        <begin position="55"/>
        <end position="129"/>
    </location>
</feature>
<feature type="region of interest" description="Disordered" evidence="2">
    <location>
        <begin position="186"/>
        <end position="260"/>
    </location>
</feature>
<evidence type="ECO:0000313" key="7">
    <source>
        <dbReference type="EMBL" id="JAQ15656.1"/>
    </source>
</evidence>
<dbReference type="EMBL" id="GDHC01019634">
    <property type="protein sequence ID" value="JAP98994.1"/>
    <property type="molecule type" value="Transcribed_RNA"/>
</dbReference>
<dbReference type="Pfam" id="PF16198">
    <property type="entry name" value="TruB_C_2"/>
    <property type="match status" value="1"/>
</dbReference>
<dbReference type="Pfam" id="PF01472">
    <property type="entry name" value="PUA"/>
    <property type="match status" value="1"/>
</dbReference>
<dbReference type="InterPro" id="IPR004802">
    <property type="entry name" value="tRNA_PsdUridine_synth_B_fam"/>
</dbReference>
<dbReference type="EMBL" id="GBHO01017723">
    <property type="protein sequence ID" value="JAG25881.1"/>
    <property type="molecule type" value="Transcribed_RNA"/>
</dbReference>
<keyword evidence="1" id="KW-0413">Isomerase</keyword>
<dbReference type="InterPro" id="IPR020103">
    <property type="entry name" value="PsdUridine_synth_cat_dom_sf"/>
</dbReference>
<evidence type="ECO:0000256" key="2">
    <source>
        <dbReference type="SAM" id="MobiDB-lite"/>
    </source>
</evidence>
<dbReference type="InterPro" id="IPR032819">
    <property type="entry name" value="TruB_C"/>
</dbReference>
<dbReference type="SUPFAM" id="SSF88697">
    <property type="entry name" value="PUA domain-like"/>
    <property type="match status" value="1"/>
</dbReference>
<dbReference type="EMBL" id="GDHC01002973">
    <property type="protein sequence ID" value="JAQ15656.1"/>
    <property type="molecule type" value="Transcribed_RNA"/>
</dbReference>
<accession>A0A0A9Y2K9</accession>
<dbReference type="NCBIfam" id="TIGR00451">
    <property type="entry name" value="unchar_dom_2"/>
    <property type="match status" value="1"/>
</dbReference>
<evidence type="ECO:0000313" key="4">
    <source>
        <dbReference type="EMBL" id="JAG25880.1"/>
    </source>
</evidence>
<reference evidence="6" key="3">
    <citation type="journal article" date="2016" name="Gigascience">
        <title>De novo construction of an expanded transcriptome assembly for the western tarnished plant bug, Lygus hesperus.</title>
        <authorList>
            <person name="Tassone E.E."/>
            <person name="Geib S.M."/>
            <person name="Hall B."/>
            <person name="Fabrick J.A."/>
            <person name="Brent C.S."/>
            <person name="Hull J.J."/>
        </authorList>
    </citation>
    <scope>NUCLEOTIDE SEQUENCE</scope>
</reference>
<reference evidence="5" key="1">
    <citation type="journal article" date="2014" name="PLoS ONE">
        <title>Transcriptome-Based Identification of ABC Transporters in the Western Tarnished Plant Bug Lygus hesperus.</title>
        <authorList>
            <person name="Hull J.J."/>
            <person name="Chaney K."/>
            <person name="Geib S.M."/>
            <person name="Fabrick J.A."/>
            <person name="Brent C.S."/>
            <person name="Walsh D."/>
            <person name="Lavine L.C."/>
        </authorList>
    </citation>
    <scope>NUCLEOTIDE SEQUENCE</scope>
</reference>
<dbReference type="InterPro" id="IPR036974">
    <property type="entry name" value="PUA_sf"/>
</dbReference>
<dbReference type="AlphaFoldDB" id="A0A0A9Y2K9"/>
<evidence type="ECO:0000256" key="1">
    <source>
        <dbReference type="ARBA" id="ARBA00023235"/>
    </source>
</evidence>
<protein>
    <submittedName>
        <fullName evidence="5">H/ACA ribonucleoprotein complex subunit 4</fullName>
    </submittedName>
</protein>
<dbReference type="PROSITE" id="PS50890">
    <property type="entry name" value="PUA"/>
    <property type="match status" value="1"/>
</dbReference>
<dbReference type="PANTHER" id="PTHR23127">
    <property type="entry name" value="CENTROMERE/MICROTUBULE BINDING PROTEIN CBF5"/>
    <property type="match status" value="1"/>
</dbReference>
<feature type="compositionally biased region" description="Basic residues" evidence="2">
    <location>
        <begin position="220"/>
        <end position="233"/>
    </location>
</feature>
<dbReference type="GO" id="GO:0003723">
    <property type="term" value="F:RNA binding"/>
    <property type="evidence" value="ECO:0007669"/>
    <property type="project" value="InterPro"/>
</dbReference>
<dbReference type="SUPFAM" id="SSF55120">
    <property type="entry name" value="Pseudouridine synthase"/>
    <property type="match status" value="1"/>
</dbReference>
<gene>
    <name evidence="5" type="primary">CBF5_0</name>
    <name evidence="7" type="synonym">CBF5_1</name>
    <name evidence="4" type="synonym">CBF5_2</name>
    <name evidence="5" type="ORF">CM83_7195</name>
    <name evidence="4" type="ORF">CM83_7197</name>
    <name evidence="7" type="ORF">g.76670</name>
    <name evidence="6" type="ORF">g.76672</name>
</gene>
<dbReference type="InterPro" id="IPR002478">
    <property type="entry name" value="PUA"/>
</dbReference>
<dbReference type="GO" id="GO:0031429">
    <property type="term" value="C:box H/ACA snoRNP complex"/>
    <property type="evidence" value="ECO:0007669"/>
    <property type="project" value="TreeGrafter"/>
</dbReference>
<sequence length="260" mass="29476">MEELRRIKTGNLSENDNMVTMHDILDAVWLHDNQRDESYLRSIIMPLEVLLTPLKRIIVKDSCINALCYGAFLMIPGVLRFSPDINLGSQIVLVTTKGEAIAIGYAQMTSTQIATCDHGIVAKTKRVIMERDTYPKRWGLGPKASEKKKMILCGTLDKYGRTNEKTPESWKQSYKEVADQVLVEGDDHIDGINPPDQQQQHHNQQGDQEQKSKHGDRVKEKKSKHDKKSKSHKIQASENEDQDASTVEKPAKKLRTGNEE</sequence>
<organism evidence="5">
    <name type="scientific">Lygus hesperus</name>
    <name type="common">Western plant bug</name>
    <dbReference type="NCBI Taxonomy" id="30085"/>
    <lineage>
        <taxon>Eukaryota</taxon>
        <taxon>Metazoa</taxon>
        <taxon>Ecdysozoa</taxon>
        <taxon>Arthropoda</taxon>
        <taxon>Hexapoda</taxon>
        <taxon>Insecta</taxon>
        <taxon>Pterygota</taxon>
        <taxon>Neoptera</taxon>
        <taxon>Paraneoptera</taxon>
        <taxon>Hemiptera</taxon>
        <taxon>Heteroptera</taxon>
        <taxon>Panheteroptera</taxon>
        <taxon>Cimicomorpha</taxon>
        <taxon>Miridae</taxon>
        <taxon>Mirini</taxon>
        <taxon>Lygus</taxon>
    </lineage>
</organism>
<dbReference type="InterPro" id="IPR015947">
    <property type="entry name" value="PUA-like_sf"/>
</dbReference>
<dbReference type="Gene3D" id="2.30.130.10">
    <property type="entry name" value="PUA domain"/>
    <property type="match status" value="1"/>
</dbReference>
<reference evidence="5" key="2">
    <citation type="submission" date="2014-07" db="EMBL/GenBank/DDBJ databases">
        <authorList>
            <person name="Hull J."/>
        </authorList>
    </citation>
    <scope>NUCLEOTIDE SEQUENCE</scope>
</reference>
<dbReference type="GO" id="GO:0009982">
    <property type="term" value="F:pseudouridine synthase activity"/>
    <property type="evidence" value="ECO:0007669"/>
    <property type="project" value="InterPro"/>
</dbReference>
<dbReference type="GO" id="GO:1990481">
    <property type="term" value="P:mRNA pseudouridine synthesis"/>
    <property type="evidence" value="ECO:0007669"/>
    <property type="project" value="TreeGrafter"/>
</dbReference>
<evidence type="ECO:0000259" key="3">
    <source>
        <dbReference type="SMART" id="SM00359"/>
    </source>
</evidence>
<feature type="compositionally biased region" description="Low complexity" evidence="2">
    <location>
        <begin position="193"/>
        <end position="207"/>
    </location>
</feature>
<dbReference type="CDD" id="cd21148">
    <property type="entry name" value="PUA_Cbf5"/>
    <property type="match status" value="1"/>
</dbReference>
<feature type="compositionally biased region" description="Basic and acidic residues" evidence="2">
    <location>
        <begin position="208"/>
        <end position="219"/>
    </location>
</feature>
<proteinExistence type="predicted"/>
<dbReference type="GO" id="GO:0000495">
    <property type="term" value="P:box H/ACA sno(s)RNA 3'-end processing"/>
    <property type="evidence" value="ECO:0007669"/>
    <property type="project" value="TreeGrafter"/>
</dbReference>
<dbReference type="SMART" id="SM00359">
    <property type="entry name" value="PUA"/>
    <property type="match status" value="1"/>
</dbReference>
<dbReference type="InterPro" id="IPR004521">
    <property type="entry name" value="Uncharacterised_CHP00451"/>
</dbReference>
<name>A0A0A9Y2K9_LYGHE</name>
<dbReference type="GO" id="GO:0031118">
    <property type="term" value="P:rRNA pseudouridine synthesis"/>
    <property type="evidence" value="ECO:0007669"/>
    <property type="project" value="TreeGrafter"/>
</dbReference>
<keyword evidence="5" id="KW-0687">Ribonucleoprotein</keyword>
<dbReference type="GO" id="GO:0031120">
    <property type="term" value="P:snRNA pseudouridine synthesis"/>
    <property type="evidence" value="ECO:0007669"/>
    <property type="project" value="TreeGrafter"/>
</dbReference>
<evidence type="ECO:0000313" key="6">
    <source>
        <dbReference type="EMBL" id="JAP98994.1"/>
    </source>
</evidence>